<evidence type="ECO:0000313" key="2">
    <source>
        <dbReference type="WBParaSite" id="Hba_03063"/>
    </source>
</evidence>
<protein>
    <submittedName>
        <fullName evidence="2">Thioredoxin domain-containing protein 17</fullName>
    </submittedName>
</protein>
<reference evidence="2" key="1">
    <citation type="submission" date="2016-11" db="UniProtKB">
        <authorList>
            <consortium name="WormBaseParasite"/>
        </authorList>
    </citation>
    <scope>IDENTIFICATION</scope>
</reference>
<dbReference type="Proteomes" id="UP000095283">
    <property type="component" value="Unplaced"/>
</dbReference>
<keyword evidence="1" id="KW-1185">Reference proteome</keyword>
<proteinExistence type="predicted"/>
<accession>A0A1I7WDQ4</accession>
<dbReference type="WBParaSite" id="Hba_03063">
    <property type="protein sequence ID" value="Hba_03063"/>
    <property type="gene ID" value="Hba_03063"/>
</dbReference>
<organism evidence="1 2">
    <name type="scientific">Heterorhabditis bacteriophora</name>
    <name type="common">Entomopathogenic nematode worm</name>
    <dbReference type="NCBI Taxonomy" id="37862"/>
    <lineage>
        <taxon>Eukaryota</taxon>
        <taxon>Metazoa</taxon>
        <taxon>Ecdysozoa</taxon>
        <taxon>Nematoda</taxon>
        <taxon>Chromadorea</taxon>
        <taxon>Rhabditida</taxon>
        <taxon>Rhabditina</taxon>
        <taxon>Rhabditomorpha</taxon>
        <taxon>Strongyloidea</taxon>
        <taxon>Heterorhabditidae</taxon>
        <taxon>Heterorhabditis</taxon>
    </lineage>
</organism>
<sequence length="59" mass="6836">MNFLSVPEASLHFATIERIVNILRKGKAKVYFLVYQSQGDTCGTWAKLENKWKCQKTML</sequence>
<evidence type="ECO:0000313" key="1">
    <source>
        <dbReference type="Proteomes" id="UP000095283"/>
    </source>
</evidence>
<dbReference type="AlphaFoldDB" id="A0A1I7WDQ4"/>
<name>A0A1I7WDQ4_HETBA</name>